<dbReference type="InterPro" id="IPR036875">
    <property type="entry name" value="Znf_CCHC_sf"/>
</dbReference>
<dbReference type="GO" id="GO:0003676">
    <property type="term" value="F:nucleic acid binding"/>
    <property type="evidence" value="ECO:0007669"/>
    <property type="project" value="InterPro"/>
</dbReference>
<keyword evidence="2" id="KW-1185">Reference proteome</keyword>
<evidence type="ECO:0000313" key="2">
    <source>
        <dbReference type="Proteomes" id="UP000887013"/>
    </source>
</evidence>
<dbReference type="GO" id="GO:0008270">
    <property type="term" value="F:zinc ion binding"/>
    <property type="evidence" value="ECO:0007669"/>
    <property type="project" value="InterPro"/>
</dbReference>
<dbReference type="EMBL" id="BMAW01027048">
    <property type="protein sequence ID" value="GFT99917.1"/>
    <property type="molecule type" value="Genomic_DNA"/>
</dbReference>
<evidence type="ECO:0000313" key="1">
    <source>
        <dbReference type="EMBL" id="GFT99917.1"/>
    </source>
</evidence>
<sequence length="324" mass="37928">MAYLLKLKKDDMIEIAKELGIDAQNTFAKVKIINRFIQSESYEEEIVKETMEGVLEEKREEMEERRQIREFELERMRLANTTDRASVLSEDLEGQGDEVIQKCSQFRRERMKERERQFERKRQIICYYYNEIGHIKPSCPRMRKNIFQTVENLNVNSKNVDTIEKFKDKMEINGVDRMCLRDSGSSIDVCARSWIKENDLLGEYVWLKSPLDDVCHCLPLANIKIKTKRDEFYTKAAIKLDGRSDDLYLLGNRMAELIDSSEQGIQLINAVMTRSAEKIHSTEVRKERISRGKVEPLLKLVSPSEGKEEKEFEIPPFEGGKEII</sequence>
<gene>
    <name evidence="1" type="primary">pol_2261</name>
    <name evidence="1" type="ORF">NPIL_94611</name>
</gene>
<comment type="caution">
    <text evidence="1">The sequence shown here is derived from an EMBL/GenBank/DDBJ whole genome shotgun (WGS) entry which is preliminary data.</text>
</comment>
<organism evidence="1 2">
    <name type="scientific">Nephila pilipes</name>
    <name type="common">Giant wood spider</name>
    <name type="synonym">Nephila maculata</name>
    <dbReference type="NCBI Taxonomy" id="299642"/>
    <lineage>
        <taxon>Eukaryota</taxon>
        <taxon>Metazoa</taxon>
        <taxon>Ecdysozoa</taxon>
        <taxon>Arthropoda</taxon>
        <taxon>Chelicerata</taxon>
        <taxon>Arachnida</taxon>
        <taxon>Araneae</taxon>
        <taxon>Araneomorphae</taxon>
        <taxon>Entelegynae</taxon>
        <taxon>Araneoidea</taxon>
        <taxon>Nephilidae</taxon>
        <taxon>Nephila</taxon>
    </lineage>
</organism>
<dbReference type="SUPFAM" id="SSF57756">
    <property type="entry name" value="Retrovirus zinc finger-like domains"/>
    <property type="match status" value="1"/>
</dbReference>
<proteinExistence type="predicted"/>
<protein>
    <submittedName>
        <fullName evidence="1">Retrovirus-related Pol polyprotein from transposon 17.6</fullName>
    </submittedName>
</protein>
<dbReference type="OrthoDB" id="6434793at2759"/>
<name>A0A8X6Q4E0_NEPPI</name>
<reference evidence="1" key="1">
    <citation type="submission" date="2020-08" db="EMBL/GenBank/DDBJ databases">
        <title>Multicomponent nature underlies the extraordinary mechanical properties of spider dragline silk.</title>
        <authorList>
            <person name="Kono N."/>
            <person name="Nakamura H."/>
            <person name="Mori M."/>
            <person name="Yoshida Y."/>
            <person name="Ohtoshi R."/>
            <person name="Malay A.D."/>
            <person name="Moran D.A.P."/>
            <person name="Tomita M."/>
            <person name="Numata K."/>
            <person name="Arakawa K."/>
        </authorList>
    </citation>
    <scope>NUCLEOTIDE SEQUENCE</scope>
</reference>
<accession>A0A8X6Q4E0</accession>
<dbReference type="AlphaFoldDB" id="A0A8X6Q4E0"/>
<dbReference type="Proteomes" id="UP000887013">
    <property type="component" value="Unassembled WGS sequence"/>
</dbReference>